<feature type="compositionally biased region" description="Polar residues" evidence="1">
    <location>
        <begin position="645"/>
        <end position="655"/>
    </location>
</feature>
<comment type="caution">
    <text evidence="2">The sequence shown here is derived from an EMBL/GenBank/DDBJ whole genome shotgun (WGS) entry which is preliminary data.</text>
</comment>
<feature type="compositionally biased region" description="Basic residues" evidence="1">
    <location>
        <begin position="223"/>
        <end position="235"/>
    </location>
</feature>
<feature type="compositionally biased region" description="Acidic residues" evidence="1">
    <location>
        <begin position="1219"/>
        <end position="1234"/>
    </location>
</feature>
<feature type="region of interest" description="Disordered" evidence="1">
    <location>
        <begin position="1268"/>
        <end position="1294"/>
    </location>
</feature>
<name>A0ABQ5SPB4_9CHLO</name>
<feature type="compositionally biased region" description="Gly residues" evidence="1">
    <location>
        <begin position="1547"/>
        <end position="1588"/>
    </location>
</feature>
<feature type="region of interest" description="Disordered" evidence="1">
    <location>
        <begin position="720"/>
        <end position="777"/>
    </location>
</feature>
<feature type="region of interest" description="Disordered" evidence="1">
    <location>
        <begin position="161"/>
        <end position="261"/>
    </location>
</feature>
<feature type="region of interest" description="Disordered" evidence="1">
    <location>
        <begin position="1170"/>
        <end position="1253"/>
    </location>
</feature>
<feature type="region of interest" description="Disordered" evidence="1">
    <location>
        <begin position="1095"/>
        <end position="1143"/>
    </location>
</feature>
<feature type="region of interest" description="Disordered" evidence="1">
    <location>
        <begin position="807"/>
        <end position="828"/>
    </location>
</feature>
<feature type="region of interest" description="Disordered" evidence="1">
    <location>
        <begin position="894"/>
        <end position="975"/>
    </location>
</feature>
<protein>
    <submittedName>
        <fullName evidence="2">Uncharacterized protein</fullName>
    </submittedName>
</protein>
<feature type="compositionally biased region" description="Gly residues" evidence="1">
    <location>
        <begin position="1101"/>
        <end position="1115"/>
    </location>
</feature>
<feature type="compositionally biased region" description="Low complexity" evidence="1">
    <location>
        <begin position="923"/>
        <end position="944"/>
    </location>
</feature>
<dbReference type="Pfam" id="PF07173">
    <property type="entry name" value="GRDP-like"/>
    <property type="match status" value="1"/>
</dbReference>
<feature type="compositionally biased region" description="Gly residues" evidence="1">
    <location>
        <begin position="273"/>
        <end position="292"/>
    </location>
</feature>
<accession>A0ABQ5SPB4</accession>
<evidence type="ECO:0000256" key="1">
    <source>
        <dbReference type="SAM" id="MobiDB-lite"/>
    </source>
</evidence>
<feature type="region of interest" description="Disordered" evidence="1">
    <location>
        <begin position="1325"/>
        <end position="1442"/>
    </location>
</feature>
<feature type="compositionally biased region" description="Polar residues" evidence="1">
    <location>
        <begin position="807"/>
        <end position="817"/>
    </location>
</feature>
<feature type="region of interest" description="Disordered" evidence="1">
    <location>
        <begin position="1532"/>
        <end position="1588"/>
    </location>
</feature>
<feature type="compositionally biased region" description="Gly residues" evidence="1">
    <location>
        <begin position="1387"/>
        <end position="1397"/>
    </location>
</feature>
<feature type="region of interest" description="Disordered" evidence="1">
    <location>
        <begin position="1064"/>
        <end position="1083"/>
    </location>
</feature>
<feature type="compositionally biased region" description="Low complexity" evidence="1">
    <location>
        <begin position="1532"/>
        <end position="1546"/>
    </location>
</feature>
<dbReference type="PANTHER" id="PTHR34365">
    <property type="entry name" value="ENOLASE (DUF1399)"/>
    <property type="match status" value="1"/>
</dbReference>
<evidence type="ECO:0000313" key="2">
    <source>
        <dbReference type="EMBL" id="GLI71263.1"/>
    </source>
</evidence>
<keyword evidence="3" id="KW-1185">Reference proteome</keyword>
<feature type="region of interest" description="Disordered" evidence="1">
    <location>
        <begin position="273"/>
        <end position="301"/>
    </location>
</feature>
<proteinExistence type="predicted"/>
<feature type="region of interest" description="Disordered" evidence="1">
    <location>
        <begin position="642"/>
        <end position="684"/>
    </location>
</feature>
<dbReference type="EMBL" id="BSDZ01000103">
    <property type="protein sequence ID" value="GLI71263.1"/>
    <property type="molecule type" value="Genomic_DNA"/>
</dbReference>
<feature type="compositionally biased region" description="Low complexity" evidence="1">
    <location>
        <begin position="161"/>
        <end position="182"/>
    </location>
</feature>
<organism evidence="2 3">
    <name type="scientific">Volvox africanus</name>
    <dbReference type="NCBI Taxonomy" id="51714"/>
    <lineage>
        <taxon>Eukaryota</taxon>
        <taxon>Viridiplantae</taxon>
        <taxon>Chlorophyta</taxon>
        <taxon>core chlorophytes</taxon>
        <taxon>Chlorophyceae</taxon>
        <taxon>CS clade</taxon>
        <taxon>Chlamydomonadales</taxon>
        <taxon>Volvocaceae</taxon>
        <taxon>Volvox</taxon>
    </lineage>
</organism>
<dbReference type="PANTHER" id="PTHR34365:SF7">
    <property type="entry name" value="GLYCINE-RICH DOMAIN-CONTAINING PROTEIN 1"/>
    <property type="match status" value="1"/>
</dbReference>
<sequence length="1588" mass="159151">MASDSDSAGLEALATRVKQLLWVVLDSVPSELVPWSLMLVRLLHAADNFPRGGLYDGHYAAQAALRYELFWLPLATRAQQRAQATQVLIPPLDVAMAWLLHRCTAPGSYPADCEALLGRVLDSPPSQAFRFAGAHAYSQCESPAERQAWASREVWDAAYATRGSGTTDTPYTTTASSPAPGSEVPSPRTDLGSNVELSPRSDGDGAVDNNGSAGGVEGARRSWSSRRRFMLRRSSRGGSSAGSNEAQAAAQGDNKKLPAPAGAAVTMAGGTYGKGGNRNGSHGGSVGGGSSRGGSSRLRAQFWPPAPPGSPWDLTRHCPLGVTAPIGRSGGEYGVRTGGGGGEGGGYGDGGSGIINVALLGGRGRLAGELVRRMGELCQLLHSLLRPAYLDPDVLAQAVQRYCRFLMLQGMHPSVPMIPTTDIALMWVAHMAVHSAYRRTCHRLFGRLVLPGPGALLLEDSGLEFAETRRLYEHHFGEMYDPPLTRAVPLSIPHPLLSTPLAPFLSAFEVVPTGASNLVLAATYFDADASSLPSPTTKQMHQMHNNLQNGTVEYGNGTASGGGGGQLRCGAHALYLAYLLRRGGNRSTRSLVGLVMGQSHRRRAAVKYVANKTAGFRNFLHLPDSDCHIYWRKLRLRHVDPDSIPTGTATPSAGGSQPDEFNPEVDTAELYGEGGGGDSDMEADGDELVSHRLAEDQERQHDVVRQALAQAAASAAAAAAGDTAASGEGFLTPEGRSRRGSSGGTATPPHSHVPPPPPQLQTRPSNTPGGGGGADEARERPKRIALIVPLPPPSVSSATHSTLTFAATSSGLSSERVTVSGEPSAPPNEPPLATFAPIEQQFSGGGSHSLTGIVAHDENVAAPAAVPLPPSPSTTAAPPVDLAASLRAVAAAAKEPLRSQGAAPRNQLSNREEHQYQEPPTPTATTSMAAAAATAAAAAAAAQSPEPPTPGSDITVASDSAMPSPPVRRPSIERKKYEDGTEGWAYNNPYYIDRLLELGPLSPLSPLGETPPPASAAILAARVCAAASAAAAVASAAAAGVTAAQEQKAAPGNVTAAVSATKPGEAVAHGGGGGGGGSRDHGFSGEKWAVRVAHPKEESGGGDGNGDGESGGGGDVTIPTIPAGPLPKPDGDGGRTGGGDADADACISHNTGWGFEGDVWAVKVTHPIDGGKGGGGSGRLRHQSSATLVGNDGDGDGDGGLPAAPGSMYHSCSGSREDADVEDAAADSGGDDEDAVKHRDNMNTGRNLSEEGEDVFCTPSAAFASATLTPFSAGRPEKDDDVGGGGGDGGRDDAAAASALISGVGAGGGGGGSRMISAALMGGGGGGGGGGVVRPSSSGSHPSRLARMTVASPQEEEAVAAHTPSASLSRLPAPAPALTAPGTPGTARGGGGGGGSGSPTKPTTGNTRTYGLPPRPGLSTPRSGGSGSGGGGASTPKRASGAYSPADASYMVGFGGVASLVTRGEESPAFSKSLRERYGVVGSSSYSNAAAGKGRTIAAESAGGSAGGSGSVSGIGMDRASSSAGFASPLVSSSGASFCSAMSRSSGGRGSGGAATGGGGGGGTAARGGGGAAGAGRGDRVSGGGGGG</sequence>
<feature type="compositionally biased region" description="Gly residues" evidence="1">
    <location>
        <begin position="1424"/>
        <end position="1433"/>
    </location>
</feature>
<reference evidence="2 3" key="1">
    <citation type="journal article" date="2023" name="IScience">
        <title>Expanded male sex-determining region conserved during the evolution of homothallism in the green alga Volvox.</title>
        <authorList>
            <person name="Yamamoto K."/>
            <person name="Matsuzaki R."/>
            <person name="Mahakham W."/>
            <person name="Heman W."/>
            <person name="Sekimoto H."/>
            <person name="Kawachi M."/>
            <person name="Minakuchi Y."/>
            <person name="Toyoda A."/>
            <person name="Nozaki H."/>
        </authorList>
    </citation>
    <scope>NUCLEOTIDE SEQUENCE [LARGE SCALE GENOMIC DNA]</scope>
    <source>
        <strain evidence="2 3">NIES-4468</strain>
    </source>
</reference>
<gene>
    <name evidence="2" type="ORF">VaNZ11_016383</name>
</gene>
<dbReference type="InterPro" id="IPR009836">
    <property type="entry name" value="GRDP-like"/>
</dbReference>
<evidence type="ECO:0000313" key="3">
    <source>
        <dbReference type="Proteomes" id="UP001165090"/>
    </source>
</evidence>
<dbReference type="Proteomes" id="UP001165090">
    <property type="component" value="Unassembled WGS sequence"/>
</dbReference>
<feature type="compositionally biased region" description="Low complexity" evidence="1">
    <location>
        <begin position="1363"/>
        <end position="1386"/>
    </location>
</feature>